<sequence>MNIPAVSIPMWTSLMNPPPHKFRNCKRVLILCAADPGRVQALLPAPLEATGDFVVISWITIGEVEGYVDARNISINLPCRYQDQHGKTCSLEYIDVDMGLTAGREMWSWPKKGGDFVWQESDMGIHLECARRGHTLFKADVTFKPGAPTVDWQAAHGAPDLGSTNLQVRHLADSFEHQPHTAEVLQVPTPNFVLHSSVPVDATIEVTSGPQDSLSELGPLRVVAARYEHSEFDLASGTVIGSVTL</sequence>
<accession>A0ABU0C0C8</accession>
<dbReference type="Pfam" id="PF06314">
    <property type="entry name" value="ADC"/>
    <property type="match status" value="1"/>
</dbReference>
<reference evidence="1 2" key="1">
    <citation type="submission" date="2023-07" db="EMBL/GenBank/DDBJ databases">
        <title>Genomic Encyclopedia of Type Strains, Phase IV (KMG-IV): sequencing the most valuable type-strain genomes for metagenomic binning, comparative biology and taxonomic classification.</title>
        <authorList>
            <person name="Goeker M."/>
        </authorList>
    </citation>
    <scope>NUCLEOTIDE SEQUENCE [LARGE SCALE GENOMIC DNA]</scope>
    <source>
        <strain evidence="1 2">DSM 1112</strain>
    </source>
</reference>
<dbReference type="Proteomes" id="UP001230207">
    <property type="component" value="Unassembled WGS sequence"/>
</dbReference>
<dbReference type="InterPro" id="IPR010451">
    <property type="entry name" value="Acetoacetate_decarboxylase"/>
</dbReference>
<comment type="caution">
    <text evidence="1">The sequence shown here is derived from an EMBL/GenBank/DDBJ whole genome shotgun (WGS) entry which is preliminary data.</text>
</comment>
<dbReference type="EMBL" id="JAUSVF010000006">
    <property type="protein sequence ID" value="MDQ0323959.1"/>
    <property type="molecule type" value="Genomic_DNA"/>
</dbReference>
<evidence type="ECO:0000313" key="2">
    <source>
        <dbReference type="Proteomes" id="UP001230207"/>
    </source>
</evidence>
<organism evidence="1 2">
    <name type="scientific">Pararhizobium capsulatum DSM 1112</name>
    <dbReference type="NCBI Taxonomy" id="1121113"/>
    <lineage>
        <taxon>Bacteria</taxon>
        <taxon>Pseudomonadati</taxon>
        <taxon>Pseudomonadota</taxon>
        <taxon>Alphaproteobacteria</taxon>
        <taxon>Hyphomicrobiales</taxon>
        <taxon>Rhizobiaceae</taxon>
        <taxon>Rhizobium/Agrobacterium group</taxon>
        <taxon>Pararhizobium</taxon>
    </lineage>
</organism>
<keyword evidence="2" id="KW-1185">Reference proteome</keyword>
<gene>
    <name evidence="1" type="ORF">QO002_006166</name>
</gene>
<evidence type="ECO:0000313" key="1">
    <source>
        <dbReference type="EMBL" id="MDQ0323959.1"/>
    </source>
</evidence>
<dbReference type="InterPro" id="IPR023375">
    <property type="entry name" value="ADC_dom_sf"/>
</dbReference>
<dbReference type="RefSeq" id="WP_307237130.1">
    <property type="nucleotide sequence ID" value="NZ_JAUSVF010000006.1"/>
</dbReference>
<dbReference type="Gene3D" id="2.40.400.10">
    <property type="entry name" value="Acetoacetate decarboxylase-like"/>
    <property type="match status" value="1"/>
</dbReference>
<dbReference type="SUPFAM" id="SSF160104">
    <property type="entry name" value="Acetoacetate decarboxylase-like"/>
    <property type="match status" value="1"/>
</dbReference>
<protein>
    <submittedName>
        <fullName evidence="1">Acetoacetate decarboxylase</fullName>
    </submittedName>
</protein>
<proteinExistence type="predicted"/>
<name>A0ABU0C0C8_9HYPH</name>